<evidence type="ECO:0000256" key="1">
    <source>
        <dbReference type="PROSITE-ProRule" id="PRU00047"/>
    </source>
</evidence>
<organism evidence="4 5">
    <name type="scientific">Prunus avium</name>
    <name type="common">Cherry</name>
    <name type="synonym">Cerasus avium</name>
    <dbReference type="NCBI Taxonomy" id="42229"/>
    <lineage>
        <taxon>Eukaryota</taxon>
        <taxon>Viridiplantae</taxon>
        <taxon>Streptophyta</taxon>
        <taxon>Embryophyta</taxon>
        <taxon>Tracheophyta</taxon>
        <taxon>Spermatophyta</taxon>
        <taxon>Magnoliopsida</taxon>
        <taxon>eudicotyledons</taxon>
        <taxon>Gunneridae</taxon>
        <taxon>Pentapetalae</taxon>
        <taxon>rosids</taxon>
        <taxon>fabids</taxon>
        <taxon>Rosales</taxon>
        <taxon>Rosaceae</taxon>
        <taxon>Amygdaloideae</taxon>
        <taxon>Amygdaleae</taxon>
        <taxon>Prunus</taxon>
    </lineage>
</organism>
<accession>A0A6P5REG9</accession>
<gene>
    <name evidence="5" type="primary">LOC110747435</name>
</gene>
<dbReference type="InterPro" id="IPR025558">
    <property type="entry name" value="DUF4283"/>
</dbReference>
<feature type="compositionally biased region" description="Basic and acidic residues" evidence="2">
    <location>
        <begin position="262"/>
        <end position="273"/>
    </location>
</feature>
<evidence type="ECO:0000313" key="5">
    <source>
        <dbReference type="RefSeq" id="XP_021803305.1"/>
    </source>
</evidence>
<dbReference type="Gene3D" id="3.60.10.10">
    <property type="entry name" value="Endonuclease/exonuclease/phosphatase"/>
    <property type="match status" value="1"/>
</dbReference>
<dbReference type="Pfam" id="PF14111">
    <property type="entry name" value="DUF4283"/>
    <property type="match status" value="1"/>
</dbReference>
<reference evidence="5" key="1">
    <citation type="submission" date="2025-08" db="UniProtKB">
        <authorList>
            <consortium name="RefSeq"/>
        </authorList>
    </citation>
    <scope>IDENTIFICATION</scope>
</reference>
<feature type="region of interest" description="Disordered" evidence="2">
    <location>
        <begin position="306"/>
        <end position="330"/>
    </location>
</feature>
<dbReference type="Proteomes" id="UP000515124">
    <property type="component" value="Unplaced"/>
</dbReference>
<evidence type="ECO:0000256" key="2">
    <source>
        <dbReference type="SAM" id="MobiDB-lite"/>
    </source>
</evidence>
<dbReference type="GO" id="GO:0008270">
    <property type="term" value="F:zinc ion binding"/>
    <property type="evidence" value="ECO:0007669"/>
    <property type="project" value="UniProtKB-KW"/>
</dbReference>
<dbReference type="InterPro" id="IPR036691">
    <property type="entry name" value="Endo/exonu/phosph_ase_sf"/>
</dbReference>
<dbReference type="AlphaFoldDB" id="A0A6P5REG9"/>
<evidence type="ECO:0000259" key="3">
    <source>
        <dbReference type="PROSITE" id="PS50158"/>
    </source>
</evidence>
<dbReference type="PROSITE" id="PS50158">
    <property type="entry name" value="ZF_CCHC"/>
    <property type="match status" value="1"/>
</dbReference>
<dbReference type="InterPro" id="IPR001878">
    <property type="entry name" value="Znf_CCHC"/>
</dbReference>
<dbReference type="InterPro" id="IPR025836">
    <property type="entry name" value="Zn_knuckle_CX2CX4HX4C"/>
</dbReference>
<dbReference type="GO" id="GO:0003676">
    <property type="term" value="F:nucleic acid binding"/>
    <property type="evidence" value="ECO:0007669"/>
    <property type="project" value="InterPro"/>
</dbReference>
<dbReference type="InterPro" id="IPR040256">
    <property type="entry name" value="At4g02000-like"/>
</dbReference>
<protein>
    <submittedName>
        <fullName evidence="5">Uncharacterized protein LOC110747435</fullName>
    </submittedName>
</protein>
<dbReference type="Pfam" id="PF03372">
    <property type="entry name" value="Exo_endo_phos"/>
    <property type="match status" value="1"/>
</dbReference>
<dbReference type="KEGG" id="pavi:110747435"/>
<name>A0A6P5REG9_PRUAV</name>
<evidence type="ECO:0000313" key="4">
    <source>
        <dbReference type="Proteomes" id="UP000515124"/>
    </source>
</evidence>
<feature type="region of interest" description="Disordered" evidence="2">
    <location>
        <begin position="262"/>
        <end position="287"/>
    </location>
</feature>
<dbReference type="SUPFAM" id="SSF56219">
    <property type="entry name" value="DNase I-like"/>
    <property type="match status" value="1"/>
</dbReference>
<sequence length="981" mass="111329">MANPVIDSEPGPSITPAMASGSFRDKLMNKLNLVKNCAIEVDSLATDYVELNDDEDVVISRGGRGPSIQFSERAMNRLCQPWKNALILKFLGRSHTYNYIHDRLQQKWCLKGGWKLIDLVNDYFVAKFDLEEDMNHVLTEGPWVISGQYLTLQKWRPGFCPTTAHISRMAVWIRVSAIQLECFDVWALKRIGNLLGKLLKIDAFTTSQNRGKFARLCIEIDLTKPLDAFVQINQVWYNIEYEGLPDICYLCGLYGHKRENCRQREKPPAKVTEDLQAGKSPNQMEPDTNMEHVNAEKVVDNLRGPWMIVPPRRKPKNGNKGVGEQSNGLNYHGSRFEALRQNGEETGADIIEEFVATTTAPKVIGVNTSDSGKKVWTKSKAPKWGTRTALEDTTNQSRDSRSKGENANQRTMKTKKAAQAGTSTIGMNGDKWQIQLDSGIDRMASWVKDKPLGGFIFGHQPPTIDPGDKIQAEECEAHKGDDPLVSNAANGLCQVEGMDISEGQILSIGEVRENHTSSQLEGAASTKFKVNLIEIIKLHRIDLLFICEPRIGGNKALKIIKSLGFTDYEVVNPVGFSGGLWLLWNASKIKVEILGTSDQTITASVSGPGNISWLFSAIYASPCGAKREKLWDYLNFVASCHRMPWLIAGDFNDMLQLDDKVGGTPLSRLKGFKKWFDENDMIDLGYSGTKYTWSNKRIFERLDRAICNTQWRHYFADAFVQHLPRTNSDHCPIKICLKSRLNSCPNRRPFRFEAMWLKHVHFQDFITLQWENGTGTVLEKSSILVEPLKQWNLTTFGHLNQRKAKLLARINGIQRVICHTPNNFLSFMEEDLMEEYNSILEQEALFWQQKSRVMWLQEGDRNTKFFHLTTIIRRRRNRIEKLQNDSGEWVENSNGLKELAVNYFLDLFSLPQRDYNSSPIPNLFPQIMATDLTSLIANVSISEVKNSLFNIGGLKTPGVDGFPACFYQNQWNLCGIEIYEM</sequence>
<dbReference type="InterPro" id="IPR005135">
    <property type="entry name" value="Endo/exonuclease/phosphatase"/>
</dbReference>
<feature type="region of interest" description="Disordered" evidence="2">
    <location>
        <begin position="370"/>
        <end position="425"/>
    </location>
</feature>
<keyword evidence="4" id="KW-1185">Reference proteome</keyword>
<dbReference type="GO" id="GO:0003824">
    <property type="term" value="F:catalytic activity"/>
    <property type="evidence" value="ECO:0007669"/>
    <property type="project" value="InterPro"/>
</dbReference>
<dbReference type="PANTHER" id="PTHR31286:SF99">
    <property type="entry name" value="DUF4283 DOMAIN-CONTAINING PROTEIN"/>
    <property type="match status" value="1"/>
</dbReference>
<keyword evidence="1" id="KW-0479">Metal-binding</keyword>
<proteinExistence type="predicted"/>
<dbReference type="RefSeq" id="XP_021803305.1">
    <property type="nucleotide sequence ID" value="XM_021947613.1"/>
</dbReference>
<keyword evidence="1" id="KW-0862">Zinc</keyword>
<dbReference type="GeneID" id="110747435"/>
<keyword evidence="1" id="KW-0863">Zinc-finger</keyword>
<feature type="domain" description="CCHC-type" evidence="3">
    <location>
        <begin position="248"/>
        <end position="263"/>
    </location>
</feature>
<feature type="non-terminal residue" evidence="5">
    <location>
        <position position="981"/>
    </location>
</feature>
<dbReference type="Pfam" id="PF14392">
    <property type="entry name" value="zf-CCHC_4"/>
    <property type="match status" value="1"/>
</dbReference>
<dbReference type="PANTHER" id="PTHR31286">
    <property type="entry name" value="GLYCINE-RICH CELL WALL STRUCTURAL PROTEIN 1.8-LIKE"/>
    <property type="match status" value="1"/>
</dbReference>